<dbReference type="InterPro" id="IPR051405">
    <property type="entry name" value="phD/YefM_antitoxin"/>
</dbReference>
<evidence type="ECO:0000313" key="4">
    <source>
        <dbReference type="Proteomes" id="UP000254589"/>
    </source>
</evidence>
<dbReference type="PANTHER" id="PTHR33713:SF11">
    <property type="entry name" value="PREVENT-HOST-DEATH FAMILY PROTEIN"/>
    <property type="match status" value="1"/>
</dbReference>
<evidence type="ECO:0000256" key="1">
    <source>
        <dbReference type="ARBA" id="ARBA00009981"/>
    </source>
</evidence>
<comment type="caution">
    <text evidence="3">The sequence shown here is derived from an EMBL/GenBank/DDBJ whole genome shotgun (WGS) entry which is preliminary data.</text>
</comment>
<dbReference type="Proteomes" id="UP000254589">
    <property type="component" value="Unassembled WGS sequence"/>
</dbReference>
<dbReference type="EMBL" id="UGSJ01000001">
    <property type="protein sequence ID" value="SUA91588.1"/>
    <property type="molecule type" value="Genomic_DNA"/>
</dbReference>
<dbReference type="InterPro" id="IPR006442">
    <property type="entry name" value="Antitoxin_Phd/YefM"/>
</dbReference>
<dbReference type="Pfam" id="PF02604">
    <property type="entry name" value="PhdYeFM_antitox"/>
    <property type="match status" value="1"/>
</dbReference>
<comment type="function">
    <text evidence="2">Antitoxin component of a type II toxin-antitoxin (TA) system.</text>
</comment>
<accession>A0AAJ4ZDS6</accession>
<evidence type="ECO:0000256" key="2">
    <source>
        <dbReference type="RuleBase" id="RU362080"/>
    </source>
</evidence>
<dbReference type="SUPFAM" id="SSF143120">
    <property type="entry name" value="YefM-like"/>
    <property type="match status" value="1"/>
</dbReference>
<dbReference type="InterPro" id="IPR036165">
    <property type="entry name" value="YefM-like_sf"/>
</dbReference>
<protein>
    <recommendedName>
        <fullName evidence="2">Antitoxin</fullName>
    </recommendedName>
</protein>
<organism evidence="3 4">
    <name type="scientific">Pandoraea pulmonicola</name>
    <dbReference type="NCBI Taxonomy" id="93221"/>
    <lineage>
        <taxon>Bacteria</taxon>
        <taxon>Pseudomonadati</taxon>
        <taxon>Pseudomonadota</taxon>
        <taxon>Betaproteobacteria</taxon>
        <taxon>Burkholderiales</taxon>
        <taxon>Burkholderiaceae</taxon>
        <taxon>Pandoraea</taxon>
    </lineage>
</organism>
<proteinExistence type="inferred from homology"/>
<comment type="similarity">
    <text evidence="1 2">Belongs to the phD/YefM antitoxin family.</text>
</comment>
<dbReference type="AlphaFoldDB" id="A0AAJ4ZDS6"/>
<gene>
    <name evidence="3" type="ORF">NCTC13159_03094</name>
</gene>
<dbReference type="NCBIfam" id="TIGR01552">
    <property type="entry name" value="phd_fam"/>
    <property type="match status" value="1"/>
</dbReference>
<name>A0AAJ4ZDS6_PANPU</name>
<evidence type="ECO:0000313" key="3">
    <source>
        <dbReference type="EMBL" id="SUA91588.1"/>
    </source>
</evidence>
<dbReference type="Gene3D" id="3.40.1620.10">
    <property type="entry name" value="YefM-like domain"/>
    <property type="match status" value="1"/>
</dbReference>
<dbReference type="PANTHER" id="PTHR33713">
    <property type="entry name" value="ANTITOXIN YAFN-RELATED"/>
    <property type="match status" value="1"/>
</dbReference>
<reference evidence="3 4" key="1">
    <citation type="submission" date="2018-06" db="EMBL/GenBank/DDBJ databases">
        <authorList>
            <consortium name="Pathogen Informatics"/>
            <person name="Doyle S."/>
        </authorList>
    </citation>
    <scope>NUCLEOTIDE SEQUENCE [LARGE SCALE GENOMIC DNA]</scope>
    <source>
        <strain evidence="3 4">NCTC13159</strain>
    </source>
</reference>
<sequence length="94" mass="10280">MEMRYSTQVKPISFLKANAAEVLATLAQQRSPLVITQNGEAKAVLQDVASYEETQETLALLKLLALGNQDVAAGKVTPVADVVKRLRKKRKGEE</sequence>